<keyword evidence="3" id="KW-1185">Reference proteome</keyword>
<feature type="region of interest" description="Disordered" evidence="1">
    <location>
        <begin position="1"/>
        <end position="25"/>
    </location>
</feature>
<feature type="transmembrane region" description="Helical" evidence="2">
    <location>
        <begin position="61"/>
        <end position="88"/>
    </location>
</feature>
<evidence type="ECO:0000256" key="1">
    <source>
        <dbReference type="SAM" id="MobiDB-lite"/>
    </source>
</evidence>
<dbReference type="InParanoid" id="A0A1S3H5I0"/>
<gene>
    <name evidence="4" type="primary">LOC106152357</name>
</gene>
<sequence>MSDEDRTEGGIGEDNSTVSITEGTGTTATTKAYDFRVFRKKPKKRKQPDDEESTVDKCCSVISLLLFGIVTLVIIIAGVASNRILIVVSISKIKENRTYASNHSTASKATNLTTFDDEKAEKLRWYCLLLGSMLAPVVLGFIGSVSSACFQSARKKGTKFMAKDFSDQLTEGYVSEDKKMPLGAFAKRIISLIVLVSMV</sequence>
<keyword evidence="2" id="KW-1133">Transmembrane helix</keyword>
<evidence type="ECO:0000256" key="2">
    <source>
        <dbReference type="SAM" id="Phobius"/>
    </source>
</evidence>
<keyword evidence="2" id="KW-0472">Membrane</keyword>
<evidence type="ECO:0000313" key="4">
    <source>
        <dbReference type="RefSeq" id="XP_013381395.1"/>
    </source>
</evidence>
<feature type="transmembrane region" description="Helical" evidence="2">
    <location>
        <begin position="125"/>
        <end position="145"/>
    </location>
</feature>
<dbReference type="Proteomes" id="UP000085678">
    <property type="component" value="Unplaced"/>
</dbReference>
<proteinExistence type="predicted"/>
<dbReference type="AlphaFoldDB" id="A0A1S3H5I0"/>
<keyword evidence="2" id="KW-0812">Transmembrane</keyword>
<dbReference type="RefSeq" id="XP_013381395.1">
    <property type="nucleotide sequence ID" value="XM_013525941.1"/>
</dbReference>
<organism evidence="3 4">
    <name type="scientific">Lingula anatina</name>
    <name type="common">Brachiopod</name>
    <name type="synonym">Lingula unguis</name>
    <dbReference type="NCBI Taxonomy" id="7574"/>
    <lineage>
        <taxon>Eukaryota</taxon>
        <taxon>Metazoa</taxon>
        <taxon>Spiralia</taxon>
        <taxon>Lophotrochozoa</taxon>
        <taxon>Brachiopoda</taxon>
        <taxon>Linguliformea</taxon>
        <taxon>Lingulata</taxon>
        <taxon>Lingulida</taxon>
        <taxon>Linguloidea</taxon>
        <taxon>Lingulidae</taxon>
        <taxon>Lingula</taxon>
    </lineage>
</organism>
<accession>A0A1S3H5I0</accession>
<reference evidence="4" key="1">
    <citation type="submission" date="2025-08" db="UniProtKB">
        <authorList>
            <consortium name="RefSeq"/>
        </authorList>
    </citation>
    <scope>IDENTIFICATION</scope>
    <source>
        <tissue evidence="4">Gonads</tissue>
    </source>
</reference>
<dbReference type="KEGG" id="lak:106152357"/>
<protein>
    <submittedName>
        <fullName evidence="4">Uncharacterized protein LOC106152357</fullName>
    </submittedName>
</protein>
<dbReference type="GeneID" id="106152357"/>
<evidence type="ECO:0000313" key="3">
    <source>
        <dbReference type="Proteomes" id="UP000085678"/>
    </source>
</evidence>
<name>A0A1S3H5I0_LINAN</name>